<dbReference type="RefSeq" id="WP_125120157.1">
    <property type="nucleotide sequence ID" value="NZ_AP019309.1"/>
</dbReference>
<keyword evidence="1" id="KW-0479">Metal-binding</keyword>
<dbReference type="EMBL" id="AP019309">
    <property type="protein sequence ID" value="BBH27432.1"/>
    <property type="molecule type" value="Genomic_DNA"/>
</dbReference>
<evidence type="ECO:0000313" key="4">
    <source>
        <dbReference type="Proteomes" id="UP000268059"/>
    </source>
</evidence>
<dbReference type="Proteomes" id="UP000268059">
    <property type="component" value="Chromosome"/>
</dbReference>
<keyword evidence="4" id="KW-1185">Reference proteome</keyword>
<evidence type="ECO:0000259" key="2">
    <source>
        <dbReference type="PROSITE" id="PS50966"/>
    </source>
</evidence>
<keyword evidence="1" id="KW-0863">Zinc-finger</keyword>
<dbReference type="InterPro" id="IPR007527">
    <property type="entry name" value="Znf_SWIM"/>
</dbReference>
<accession>A0A3G9JAD3</accession>
<dbReference type="KEGG" id="ebm:SG0102_23660"/>
<dbReference type="AlphaFoldDB" id="A0A3G9JAD3"/>
<gene>
    <name evidence="3" type="ORF">SG0102_23660</name>
</gene>
<proteinExistence type="predicted"/>
<evidence type="ECO:0000313" key="3">
    <source>
        <dbReference type="EMBL" id="BBH27432.1"/>
    </source>
</evidence>
<keyword evidence="1" id="KW-0862">Zinc</keyword>
<dbReference type="InParanoid" id="A0A3G9JAD3"/>
<dbReference type="GO" id="GO:0008270">
    <property type="term" value="F:zinc ion binding"/>
    <property type="evidence" value="ECO:0007669"/>
    <property type="project" value="UniProtKB-KW"/>
</dbReference>
<reference evidence="3 4" key="1">
    <citation type="submission" date="2018-11" db="EMBL/GenBank/DDBJ databases">
        <title>Novel Erysipelotrichaceae bacterium isolated from small intestine of a swine.</title>
        <authorList>
            <person name="Kim J.S."/>
            <person name="Choe H."/>
            <person name="Lee Y.R."/>
            <person name="Kim K.M."/>
            <person name="Park D.S."/>
        </authorList>
    </citation>
    <scope>NUCLEOTIDE SEQUENCE [LARGE SCALE GENOMIC DNA]</scope>
    <source>
        <strain evidence="3 4">SG0102</strain>
    </source>
</reference>
<protein>
    <recommendedName>
        <fullName evidence="2">SWIM-type domain-containing protein</fullName>
    </recommendedName>
</protein>
<evidence type="ECO:0000256" key="1">
    <source>
        <dbReference type="PROSITE-ProRule" id="PRU00325"/>
    </source>
</evidence>
<organism evidence="3 4">
    <name type="scientific">Intestinibaculum porci</name>
    <dbReference type="NCBI Taxonomy" id="2487118"/>
    <lineage>
        <taxon>Bacteria</taxon>
        <taxon>Bacillati</taxon>
        <taxon>Bacillota</taxon>
        <taxon>Erysipelotrichia</taxon>
        <taxon>Erysipelotrichales</taxon>
        <taxon>Erysipelotrichaceae</taxon>
        <taxon>Intestinibaculum</taxon>
    </lineage>
</organism>
<dbReference type="PROSITE" id="PS50966">
    <property type="entry name" value="ZF_SWIM"/>
    <property type="match status" value="1"/>
</dbReference>
<sequence length="536" mass="62937">MGYKDLFDDVIFKRGMGYYSDDRVHHVKMDGHVLTGEVDGTKKYHCKITFDASGEVKKMSCDCPYGENGTPCKHEAALLVKFTYGDLPFLADGDEFDDFVAEVNEGTKNAFLAQLFRNDPRQLEAFKRFAHIALDEQDLMQMIAYMEGIVERNTAKGFIDYYAMPDFDEEMNSVFEDIHNCMEENRKHAFCLILATYDALLNVECDDSDGRLGMMFKHLGDYLGILLSDASQEELDIYYDKIMSLVKDPRCDDQEYLLNALTKVTVKEYVDRFNDAIENLMDDDDGFRDYTHFLIESHINNHAPIEQVLTEYHSLHPMLKRDMAKRVCNYLLDCEEYDLFEKELKQLLKEMPDRDNTEYMEMLKDFYKKIGNHQAYFKTLEDLFFKHPYNKDYYHEYKDVIGDDWNQKRNDIFNRIPESIGKKNIYFEEGMYDQLMSCLENFGSISDLEEYMDVLKDQYSDRLITAMAKDIDEMALRTSNRYTYRSIAYHMNRMLAIDGAKDTVISLLSKFRSKYRNRRAMQDELKAVEIALSEQA</sequence>
<dbReference type="OrthoDB" id="9760715at2"/>
<name>A0A3G9JAD3_9FIRM</name>
<feature type="domain" description="SWIM-type" evidence="2">
    <location>
        <begin position="46"/>
        <end position="83"/>
    </location>
</feature>